<name>A0ABT6VFM8_9FLAO</name>
<keyword evidence="2" id="KW-1185">Reference proteome</keyword>
<dbReference type="EMBL" id="JASCRZ010000007">
    <property type="protein sequence ID" value="MDI5895984.1"/>
    <property type="molecule type" value="Genomic_DNA"/>
</dbReference>
<reference evidence="1 2" key="1">
    <citation type="submission" date="2023-04" db="EMBL/GenBank/DDBJ databases">
        <title>Two novel species of Flavobacterium.</title>
        <authorList>
            <person name="Liu Q."/>
            <person name="Xin Y.-H."/>
        </authorList>
    </citation>
    <scope>NUCLEOTIDE SEQUENCE [LARGE SCALE GENOMIC DNA]</scope>
    <source>
        <strain evidence="1 2">LB1P51</strain>
    </source>
</reference>
<evidence type="ECO:0000313" key="2">
    <source>
        <dbReference type="Proteomes" id="UP001243403"/>
    </source>
</evidence>
<protein>
    <recommendedName>
        <fullName evidence="3">Bacteriocin</fullName>
    </recommendedName>
</protein>
<organism evidence="1 2">
    <name type="scientific">Flavobacterium algoritolerans</name>
    <dbReference type="NCBI Taxonomy" id="3041254"/>
    <lineage>
        <taxon>Bacteria</taxon>
        <taxon>Pseudomonadati</taxon>
        <taxon>Bacteroidota</taxon>
        <taxon>Flavobacteriia</taxon>
        <taxon>Flavobacteriales</taxon>
        <taxon>Flavobacteriaceae</taxon>
        <taxon>Flavobacterium</taxon>
    </lineage>
</organism>
<proteinExistence type="predicted"/>
<evidence type="ECO:0000313" key="1">
    <source>
        <dbReference type="EMBL" id="MDI5895984.1"/>
    </source>
</evidence>
<accession>A0ABT6VFM8</accession>
<sequence length="60" mass="6689">MKKKNVVKNSKASFEKFAGKLEMDKKLLSNVGGGYPGEGFWSTYSGDCNGTGESCWKWLY</sequence>
<evidence type="ECO:0008006" key="3">
    <source>
        <dbReference type="Google" id="ProtNLM"/>
    </source>
</evidence>
<dbReference type="Proteomes" id="UP001243403">
    <property type="component" value="Unassembled WGS sequence"/>
</dbReference>
<dbReference type="RefSeq" id="WP_282712761.1">
    <property type="nucleotide sequence ID" value="NZ_JASCRZ010000007.1"/>
</dbReference>
<comment type="caution">
    <text evidence="1">The sequence shown here is derived from an EMBL/GenBank/DDBJ whole genome shotgun (WGS) entry which is preliminary data.</text>
</comment>
<gene>
    <name evidence="1" type="ORF">QLS65_13885</name>
</gene>